<proteinExistence type="inferred from homology"/>
<organism evidence="4 5">
    <name type="scientific">[Torrubiella] hemipterigena</name>
    <dbReference type="NCBI Taxonomy" id="1531966"/>
    <lineage>
        <taxon>Eukaryota</taxon>
        <taxon>Fungi</taxon>
        <taxon>Dikarya</taxon>
        <taxon>Ascomycota</taxon>
        <taxon>Pezizomycotina</taxon>
        <taxon>Sordariomycetes</taxon>
        <taxon>Hypocreomycetidae</taxon>
        <taxon>Hypocreales</taxon>
        <taxon>Clavicipitaceae</taxon>
        <taxon>Clavicipitaceae incertae sedis</taxon>
        <taxon>'Torrubiella' clade</taxon>
    </lineage>
</organism>
<dbReference type="SUPFAM" id="SSF51735">
    <property type="entry name" value="NAD(P)-binding Rossmann-fold domains"/>
    <property type="match status" value="1"/>
</dbReference>
<evidence type="ECO:0000313" key="5">
    <source>
        <dbReference type="Proteomes" id="UP000039046"/>
    </source>
</evidence>
<reference evidence="4 5" key="1">
    <citation type="journal article" date="2015" name="Genome Announc.">
        <title>Draft Genome Sequence and Gene Annotation of the Entomopathogenic Fungus Verticillium hemipterigenum.</title>
        <authorList>
            <person name="Horn F."/>
            <person name="Habel A."/>
            <person name="Scharf D.H."/>
            <person name="Dworschak J."/>
            <person name="Brakhage A.A."/>
            <person name="Guthke R."/>
            <person name="Hertweck C."/>
            <person name="Linde J."/>
        </authorList>
    </citation>
    <scope>NUCLEOTIDE SEQUENCE [LARGE SCALE GENOMIC DNA]</scope>
</reference>
<dbReference type="InterPro" id="IPR036291">
    <property type="entry name" value="NAD(P)-bd_dom_sf"/>
</dbReference>
<sequence length="329" mass="35646">MSQQYGIQTTGQELVANYSKIIKGKVILTTGVSPGGLGAHFLHVVSQAQPALLILAGRNVATCQETGDAINKDYPSVNIKILQLDLSSFSAVRAAADKLLGWADVHAIDVVVNNAGIMAVPYTLTSDGYESQFASNHLGHFLFTNLIMSKILAAPCPRVISISSAGHRFGGVRFADINFDSGALYDKWVAYGQSKTANILFARRLAQKLAKHGLLAFSVHPGRIGTNLSVHLDRSPGGDVDAMIQVIRSKGLMAGFSPQKPFISLDQGVATHIFAAFDPNLSEHNGKYLLECGIADPYQEDIMCWATSKVEADRLWTMSETMVDQKFEY</sequence>
<keyword evidence="5" id="KW-1185">Reference proteome</keyword>
<dbReference type="OrthoDB" id="191139at2759"/>
<evidence type="ECO:0008006" key="6">
    <source>
        <dbReference type="Google" id="ProtNLM"/>
    </source>
</evidence>
<evidence type="ECO:0000256" key="1">
    <source>
        <dbReference type="ARBA" id="ARBA00006484"/>
    </source>
</evidence>
<evidence type="ECO:0000256" key="2">
    <source>
        <dbReference type="ARBA" id="ARBA00023002"/>
    </source>
</evidence>
<dbReference type="PRINTS" id="PR00080">
    <property type="entry name" value="SDRFAMILY"/>
</dbReference>
<dbReference type="Proteomes" id="UP000039046">
    <property type="component" value="Unassembled WGS sequence"/>
</dbReference>
<accession>A0A0A1TET7</accession>
<dbReference type="EMBL" id="CDHN01000002">
    <property type="protein sequence ID" value="CEJ87971.1"/>
    <property type="molecule type" value="Genomic_DNA"/>
</dbReference>
<dbReference type="HOGENOM" id="CLU_010194_44_0_1"/>
<dbReference type="Pfam" id="PF00106">
    <property type="entry name" value="adh_short"/>
    <property type="match status" value="1"/>
</dbReference>
<gene>
    <name evidence="4" type="ORF">VHEMI04571</name>
</gene>
<dbReference type="GO" id="GO:0016491">
    <property type="term" value="F:oxidoreductase activity"/>
    <property type="evidence" value="ECO:0007669"/>
    <property type="project" value="UniProtKB-KW"/>
</dbReference>
<dbReference type="PANTHER" id="PTHR24320:SF283">
    <property type="entry name" value="RETINOL DEHYDROGENASE 11"/>
    <property type="match status" value="1"/>
</dbReference>
<evidence type="ECO:0000313" key="4">
    <source>
        <dbReference type="EMBL" id="CEJ87971.1"/>
    </source>
</evidence>
<dbReference type="PRINTS" id="PR00081">
    <property type="entry name" value="GDHRDH"/>
</dbReference>
<comment type="similarity">
    <text evidence="1 3">Belongs to the short-chain dehydrogenases/reductases (SDR) family.</text>
</comment>
<protein>
    <recommendedName>
        <fullName evidence="6">Short-chain dehydrogenase</fullName>
    </recommendedName>
</protein>
<name>A0A0A1TET7_9HYPO</name>
<dbReference type="InterPro" id="IPR002347">
    <property type="entry name" value="SDR_fam"/>
</dbReference>
<dbReference type="STRING" id="1531966.A0A0A1TET7"/>
<dbReference type="AlphaFoldDB" id="A0A0A1TET7"/>
<keyword evidence="2" id="KW-0560">Oxidoreductase</keyword>
<dbReference type="PANTHER" id="PTHR24320">
    <property type="entry name" value="RETINOL DEHYDROGENASE"/>
    <property type="match status" value="1"/>
</dbReference>
<dbReference type="Gene3D" id="3.40.50.720">
    <property type="entry name" value="NAD(P)-binding Rossmann-like Domain"/>
    <property type="match status" value="1"/>
</dbReference>
<evidence type="ECO:0000256" key="3">
    <source>
        <dbReference type="RuleBase" id="RU000363"/>
    </source>
</evidence>